<dbReference type="Pfam" id="PF12098">
    <property type="entry name" value="DUF3574"/>
    <property type="match status" value="1"/>
</dbReference>
<keyword evidence="2" id="KW-1185">Reference proteome</keyword>
<gene>
    <name evidence="1" type="ORF">ACFSOX_21860</name>
</gene>
<accession>A0ABW5APB0</accession>
<name>A0ABW5APB0_9BRAD</name>
<proteinExistence type="predicted"/>
<dbReference type="Proteomes" id="UP001597314">
    <property type="component" value="Unassembled WGS sequence"/>
</dbReference>
<sequence length="187" mass="19989">MIATTFEARPRKGRAFFDRAVRLLRCSPSRAVSRGAVAVGAALAWASPLAAFEGPVATSAAPPSITCAAGEVASVVTELFLGRDAGGRRVVTEARWADFLAREVTPRFPDGLTVYDARGQWRDATGRITREATKVLMILALAVETPAGTASNGQSRADKIAAIVDAYKRRFHQKSVLVLTRAACARF</sequence>
<protein>
    <submittedName>
        <fullName evidence="1">DUF3574 domain-containing protein</fullName>
    </submittedName>
</protein>
<organism evidence="1 2">
    <name type="scientific">Rhodoplanes azumiensis</name>
    <dbReference type="NCBI Taxonomy" id="1897628"/>
    <lineage>
        <taxon>Bacteria</taxon>
        <taxon>Pseudomonadati</taxon>
        <taxon>Pseudomonadota</taxon>
        <taxon>Alphaproteobacteria</taxon>
        <taxon>Hyphomicrobiales</taxon>
        <taxon>Nitrobacteraceae</taxon>
        <taxon>Rhodoplanes</taxon>
    </lineage>
</organism>
<evidence type="ECO:0000313" key="1">
    <source>
        <dbReference type="EMBL" id="MFD2184808.1"/>
    </source>
</evidence>
<evidence type="ECO:0000313" key="2">
    <source>
        <dbReference type="Proteomes" id="UP001597314"/>
    </source>
</evidence>
<dbReference type="RefSeq" id="WP_378479944.1">
    <property type="nucleotide sequence ID" value="NZ_JBHUIW010000036.1"/>
</dbReference>
<dbReference type="InterPro" id="IPR021957">
    <property type="entry name" value="DUF3574"/>
</dbReference>
<dbReference type="EMBL" id="JBHUIW010000036">
    <property type="protein sequence ID" value="MFD2184808.1"/>
    <property type="molecule type" value="Genomic_DNA"/>
</dbReference>
<comment type="caution">
    <text evidence="1">The sequence shown here is derived from an EMBL/GenBank/DDBJ whole genome shotgun (WGS) entry which is preliminary data.</text>
</comment>
<reference evidence="2" key="1">
    <citation type="journal article" date="2019" name="Int. J. Syst. Evol. Microbiol.">
        <title>The Global Catalogue of Microorganisms (GCM) 10K type strain sequencing project: providing services to taxonomists for standard genome sequencing and annotation.</title>
        <authorList>
            <consortium name="The Broad Institute Genomics Platform"/>
            <consortium name="The Broad Institute Genome Sequencing Center for Infectious Disease"/>
            <person name="Wu L."/>
            <person name="Ma J."/>
        </authorList>
    </citation>
    <scope>NUCLEOTIDE SEQUENCE [LARGE SCALE GENOMIC DNA]</scope>
    <source>
        <strain evidence="2">CGMCC 1.6774</strain>
    </source>
</reference>